<accession>A0A8S9SQ63</accession>
<feature type="compositionally biased region" description="Basic and acidic residues" evidence="1">
    <location>
        <begin position="1"/>
        <end position="10"/>
    </location>
</feature>
<gene>
    <name evidence="2" type="ORF">F2Q69_00036943</name>
</gene>
<name>A0A8S9SQ63_BRACR</name>
<dbReference type="EMBL" id="QGKX02000004">
    <property type="protein sequence ID" value="KAF3602145.1"/>
    <property type="molecule type" value="Genomic_DNA"/>
</dbReference>
<reference evidence="2" key="1">
    <citation type="submission" date="2019-12" db="EMBL/GenBank/DDBJ databases">
        <title>Genome sequencing and annotation of Brassica cretica.</title>
        <authorList>
            <person name="Studholme D.J."/>
            <person name="Sarris P."/>
        </authorList>
    </citation>
    <scope>NUCLEOTIDE SEQUENCE</scope>
    <source>
        <strain evidence="2">PFS-109/04</strain>
        <tissue evidence="2">Leaf</tissue>
    </source>
</reference>
<dbReference type="Proteomes" id="UP000712600">
    <property type="component" value="Unassembled WGS sequence"/>
</dbReference>
<proteinExistence type="predicted"/>
<sequence>MEEDERRFESKGAIACRTRSSQPLESERYHVDGPKIMMVFMEPKERSNTEYKLKTMIVSTGNLQGEMLFSGTSHNKFEDMNL</sequence>
<dbReference type="AlphaFoldDB" id="A0A8S9SQ63"/>
<feature type="region of interest" description="Disordered" evidence="1">
    <location>
        <begin position="1"/>
        <end position="28"/>
    </location>
</feature>
<evidence type="ECO:0000313" key="3">
    <source>
        <dbReference type="Proteomes" id="UP000712600"/>
    </source>
</evidence>
<protein>
    <submittedName>
        <fullName evidence="2">Uncharacterized protein</fullName>
    </submittedName>
</protein>
<organism evidence="2 3">
    <name type="scientific">Brassica cretica</name>
    <name type="common">Mustard</name>
    <dbReference type="NCBI Taxonomy" id="69181"/>
    <lineage>
        <taxon>Eukaryota</taxon>
        <taxon>Viridiplantae</taxon>
        <taxon>Streptophyta</taxon>
        <taxon>Embryophyta</taxon>
        <taxon>Tracheophyta</taxon>
        <taxon>Spermatophyta</taxon>
        <taxon>Magnoliopsida</taxon>
        <taxon>eudicotyledons</taxon>
        <taxon>Gunneridae</taxon>
        <taxon>Pentapetalae</taxon>
        <taxon>rosids</taxon>
        <taxon>malvids</taxon>
        <taxon>Brassicales</taxon>
        <taxon>Brassicaceae</taxon>
        <taxon>Brassiceae</taxon>
        <taxon>Brassica</taxon>
    </lineage>
</organism>
<evidence type="ECO:0000313" key="2">
    <source>
        <dbReference type="EMBL" id="KAF3602145.1"/>
    </source>
</evidence>
<evidence type="ECO:0000256" key="1">
    <source>
        <dbReference type="SAM" id="MobiDB-lite"/>
    </source>
</evidence>
<comment type="caution">
    <text evidence="2">The sequence shown here is derived from an EMBL/GenBank/DDBJ whole genome shotgun (WGS) entry which is preliminary data.</text>
</comment>